<reference evidence="1 2" key="1">
    <citation type="journal article" date="2016" name="PLoS Pathog.">
        <title>Biosynthesis of antibiotic leucinostatins in bio-control fungus Purpureocillium lilacinum and their inhibition on phytophthora revealed by genome mining.</title>
        <authorList>
            <person name="Wang G."/>
            <person name="Liu Z."/>
            <person name="Lin R."/>
            <person name="Li E."/>
            <person name="Mao Z."/>
            <person name="Ling J."/>
            <person name="Yang Y."/>
            <person name="Yin W.B."/>
            <person name="Xie B."/>
        </authorList>
    </citation>
    <scope>NUCLEOTIDE SEQUENCE [LARGE SCALE GENOMIC DNA]</scope>
    <source>
        <strain evidence="1">170</strain>
    </source>
</reference>
<dbReference type="AlphaFoldDB" id="A0A179G5B0"/>
<gene>
    <name evidence="1" type="ORF">VFPPC_15106</name>
</gene>
<dbReference type="GeneID" id="28856853"/>
<sequence>MGDNMGRAGGGWKIEVSRYLILHPGSRKIRWKTGETDASADSGWRFWDVCSGLQGCGSSLHSVFCVGLLKSTNPPARQGASSRSRSG</sequence>
<comment type="caution">
    <text evidence="1">The sequence shown here is derived from an EMBL/GenBank/DDBJ whole genome shotgun (WGS) entry which is preliminary data.</text>
</comment>
<dbReference type="RefSeq" id="XP_018148422.1">
    <property type="nucleotide sequence ID" value="XM_018292859.1"/>
</dbReference>
<dbReference type="KEGG" id="pchm:VFPPC_15106"/>
<evidence type="ECO:0000313" key="1">
    <source>
        <dbReference type="EMBL" id="OAQ72339.1"/>
    </source>
</evidence>
<proteinExistence type="predicted"/>
<organism evidence="1 2">
    <name type="scientific">Pochonia chlamydosporia 170</name>
    <dbReference type="NCBI Taxonomy" id="1380566"/>
    <lineage>
        <taxon>Eukaryota</taxon>
        <taxon>Fungi</taxon>
        <taxon>Dikarya</taxon>
        <taxon>Ascomycota</taxon>
        <taxon>Pezizomycotina</taxon>
        <taxon>Sordariomycetes</taxon>
        <taxon>Hypocreomycetidae</taxon>
        <taxon>Hypocreales</taxon>
        <taxon>Clavicipitaceae</taxon>
        <taxon>Pochonia</taxon>
    </lineage>
</organism>
<protein>
    <submittedName>
        <fullName evidence="1">Uncharacterized protein</fullName>
    </submittedName>
</protein>
<accession>A0A179G5B0</accession>
<dbReference type="EMBL" id="LSBJ02000001">
    <property type="protein sequence ID" value="OAQ72339.1"/>
    <property type="molecule type" value="Genomic_DNA"/>
</dbReference>
<keyword evidence="2" id="KW-1185">Reference proteome</keyword>
<dbReference type="Proteomes" id="UP000078397">
    <property type="component" value="Unassembled WGS sequence"/>
</dbReference>
<name>A0A179G5B0_METCM</name>
<evidence type="ECO:0000313" key="2">
    <source>
        <dbReference type="Proteomes" id="UP000078397"/>
    </source>
</evidence>